<proteinExistence type="predicted"/>
<organism evidence="1 2">
    <name type="scientific">Methylomagnum ishizawai</name>
    <dbReference type="NCBI Taxonomy" id="1760988"/>
    <lineage>
        <taxon>Bacteria</taxon>
        <taxon>Pseudomonadati</taxon>
        <taxon>Pseudomonadota</taxon>
        <taxon>Gammaproteobacteria</taxon>
        <taxon>Methylococcales</taxon>
        <taxon>Methylococcaceae</taxon>
        <taxon>Methylomagnum</taxon>
    </lineage>
</organism>
<evidence type="ECO:0000313" key="1">
    <source>
        <dbReference type="EMBL" id="SMF96036.1"/>
    </source>
</evidence>
<sequence length="162" mass="17195">MTRTFSPAGFAAFLRARPQAIAAARRKALDTGSMLILETAKGKIGEYQPAAGPFAAWAPLAETTLEGWDSPWGVHFPGKIELGYAPPDNPLLRTGELRNSINRAIFGNGAAAVGSDSPIAVWQELGTERIPARSFLGAAAFEMEHHLHDMAGKALVAALMGK</sequence>
<dbReference type="EMBL" id="FXAM01000001">
    <property type="protein sequence ID" value="SMF96036.1"/>
    <property type="molecule type" value="Genomic_DNA"/>
</dbReference>
<dbReference type="STRING" id="1760988.SAMN02949497_3416"/>
<dbReference type="AlphaFoldDB" id="A0A1Y6D0D7"/>
<reference evidence="1 2" key="1">
    <citation type="submission" date="2016-12" db="EMBL/GenBank/DDBJ databases">
        <authorList>
            <person name="Song W.-J."/>
            <person name="Kurnit D.M."/>
        </authorList>
    </citation>
    <scope>NUCLEOTIDE SEQUENCE [LARGE SCALE GENOMIC DNA]</scope>
    <source>
        <strain evidence="1 2">175</strain>
    </source>
</reference>
<name>A0A1Y6D0D7_9GAMM</name>
<keyword evidence="2" id="KW-1185">Reference proteome</keyword>
<accession>A0A1Y6D0D7</accession>
<gene>
    <name evidence="1" type="ORF">SAMN02949497_3416</name>
</gene>
<dbReference type="OrthoDB" id="278515at2"/>
<evidence type="ECO:0000313" key="2">
    <source>
        <dbReference type="Proteomes" id="UP000192923"/>
    </source>
</evidence>
<dbReference type="Proteomes" id="UP000192923">
    <property type="component" value="Unassembled WGS sequence"/>
</dbReference>
<dbReference type="RefSeq" id="WP_085214765.1">
    <property type="nucleotide sequence ID" value="NZ_FXAM01000001.1"/>
</dbReference>
<protein>
    <submittedName>
        <fullName evidence="1">Uncharacterized protein</fullName>
    </submittedName>
</protein>